<evidence type="ECO:0000259" key="15">
    <source>
        <dbReference type="PROSITE" id="PS50109"/>
    </source>
</evidence>
<accession>A0AA86JD19</accession>
<dbReference type="PROSITE" id="PS50109">
    <property type="entry name" value="HIS_KIN"/>
    <property type="match status" value="1"/>
</dbReference>
<dbReference type="Pfam" id="PF00072">
    <property type="entry name" value="Response_reg"/>
    <property type="match status" value="1"/>
</dbReference>
<dbReference type="EMBL" id="AP028947">
    <property type="protein sequence ID" value="BET24546.1"/>
    <property type="molecule type" value="Genomic_DNA"/>
</dbReference>
<evidence type="ECO:0000313" key="19">
    <source>
        <dbReference type="Proteomes" id="UP001329151"/>
    </source>
</evidence>
<keyword evidence="5 14" id="KW-0812">Transmembrane</keyword>
<dbReference type="PROSITE" id="PS50110">
    <property type="entry name" value="RESPONSE_REGULATORY"/>
    <property type="match status" value="1"/>
</dbReference>
<evidence type="ECO:0000256" key="2">
    <source>
        <dbReference type="ARBA" id="ARBA00004370"/>
    </source>
</evidence>
<protein>
    <recommendedName>
        <fullName evidence="12">Virulence sensor protein BvgS</fullName>
        <ecNumber evidence="3">2.7.13.3</ecNumber>
    </recommendedName>
</protein>
<dbReference type="InterPro" id="IPR006189">
    <property type="entry name" value="CHASE_dom"/>
</dbReference>
<dbReference type="Gene3D" id="3.30.565.10">
    <property type="entry name" value="Histidine kinase-like ATPase, C-terminal domain"/>
    <property type="match status" value="1"/>
</dbReference>
<dbReference type="Pfam" id="PF00512">
    <property type="entry name" value="HisKA"/>
    <property type="match status" value="1"/>
</dbReference>
<evidence type="ECO:0000256" key="9">
    <source>
        <dbReference type="ARBA" id="ARBA00023026"/>
    </source>
</evidence>
<dbReference type="CDD" id="cd17546">
    <property type="entry name" value="REC_hyHK_CKI1_RcsC-like"/>
    <property type="match status" value="1"/>
</dbReference>
<dbReference type="Proteomes" id="UP001329151">
    <property type="component" value="Chromosome"/>
</dbReference>
<dbReference type="FunFam" id="3.30.565.10:FF:000010">
    <property type="entry name" value="Sensor histidine kinase RcsC"/>
    <property type="match status" value="1"/>
</dbReference>
<dbReference type="SMART" id="SM00448">
    <property type="entry name" value="REC"/>
    <property type="match status" value="1"/>
</dbReference>
<comment type="function">
    <text evidence="11">Member of the two-component regulatory system BvgS/BvgA. Phosphorylates BvgA via a four-step phosphorelay in response to environmental signals.</text>
</comment>
<dbReference type="SUPFAM" id="SSF47384">
    <property type="entry name" value="Homodimeric domain of signal transducing histidine kinase"/>
    <property type="match status" value="1"/>
</dbReference>
<reference evidence="18 19" key="1">
    <citation type="submission" date="2023-10" db="EMBL/GenBank/DDBJ databases">
        <title>Complete Genome Sequence of Limnobacter thiooxidans CS-K2T, Isolated from freshwater lake sediments in Bavaria, Germany.</title>
        <authorList>
            <person name="Naruki M."/>
            <person name="Watanabe A."/>
            <person name="Warashina T."/>
            <person name="Morita T."/>
            <person name="Arakawa K."/>
        </authorList>
    </citation>
    <scope>NUCLEOTIDE SEQUENCE [LARGE SCALE GENOMIC DNA]</scope>
    <source>
        <strain evidence="18 19">CS-K2</strain>
    </source>
</reference>
<feature type="transmembrane region" description="Helical" evidence="14">
    <location>
        <begin position="28"/>
        <end position="48"/>
    </location>
</feature>
<evidence type="ECO:0000256" key="4">
    <source>
        <dbReference type="ARBA" id="ARBA00022553"/>
    </source>
</evidence>
<dbReference type="InterPro" id="IPR001789">
    <property type="entry name" value="Sig_transdc_resp-reg_receiver"/>
</dbReference>
<evidence type="ECO:0000256" key="6">
    <source>
        <dbReference type="ARBA" id="ARBA00022729"/>
    </source>
</evidence>
<feature type="transmembrane region" description="Helical" evidence="14">
    <location>
        <begin position="328"/>
        <end position="348"/>
    </location>
</feature>
<feature type="domain" description="Response regulatory" evidence="16">
    <location>
        <begin position="608"/>
        <end position="726"/>
    </location>
</feature>
<feature type="domain" description="CHASE" evidence="17">
    <location>
        <begin position="91"/>
        <end position="310"/>
    </location>
</feature>
<proteinExistence type="predicted"/>
<evidence type="ECO:0000256" key="12">
    <source>
        <dbReference type="ARBA" id="ARBA00070152"/>
    </source>
</evidence>
<evidence type="ECO:0000256" key="1">
    <source>
        <dbReference type="ARBA" id="ARBA00000085"/>
    </source>
</evidence>
<dbReference type="Gene3D" id="3.30.450.350">
    <property type="entry name" value="CHASE domain"/>
    <property type="match status" value="1"/>
</dbReference>
<keyword evidence="9" id="KW-0843">Virulence</keyword>
<keyword evidence="6" id="KW-0732">Signal</keyword>
<evidence type="ECO:0000313" key="18">
    <source>
        <dbReference type="EMBL" id="BET24546.1"/>
    </source>
</evidence>
<dbReference type="SUPFAM" id="SSF55874">
    <property type="entry name" value="ATPase domain of HSP90 chaperone/DNA topoisomerase II/histidine kinase"/>
    <property type="match status" value="1"/>
</dbReference>
<keyword evidence="8" id="KW-0902">Two-component regulatory system</keyword>
<dbReference type="GO" id="GO:0016020">
    <property type="term" value="C:membrane"/>
    <property type="evidence" value="ECO:0007669"/>
    <property type="project" value="UniProtKB-SubCell"/>
</dbReference>
<dbReference type="InterPro" id="IPR003661">
    <property type="entry name" value="HisK_dim/P_dom"/>
</dbReference>
<evidence type="ECO:0000256" key="8">
    <source>
        <dbReference type="ARBA" id="ARBA00023012"/>
    </source>
</evidence>
<dbReference type="SMART" id="SM01079">
    <property type="entry name" value="CHASE"/>
    <property type="match status" value="1"/>
</dbReference>
<gene>
    <name evidence="18" type="ORF">RGQ30_00470</name>
</gene>
<dbReference type="SMART" id="SM00387">
    <property type="entry name" value="HATPase_c"/>
    <property type="match status" value="1"/>
</dbReference>
<dbReference type="RefSeq" id="WP_130557207.1">
    <property type="nucleotide sequence ID" value="NZ_AP028947.1"/>
</dbReference>
<dbReference type="PANTHER" id="PTHR45339:SF1">
    <property type="entry name" value="HYBRID SIGNAL TRANSDUCTION HISTIDINE KINASE J"/>
    <property type="match status" value="1"/>
</dbReference>
<dbReference type="InterPro" id="IPR036097">
    <property type="entry name" value="HisK_dim/P_sf"/>
</dbReference>
<dbReference type="PANTHER" id="PTHR45339">
    <property type="entry name" value="HYBRID SIGNAL TRANSDUCTION HISTIDINE KINASE J"/>
    <property type="match status" value="1"/>
</dbReference>
<sequence>MPLNTTNPGVTSTLTSGKPVAELFHNEVTAWLVLALSLTITGLGWFLASEAIEKRAAENFKFEVREAQERVESRMKQYEQVLRGGVALFDSQAEVTRAEWQVYTRSLDLQKALPGLQGFAYAPRVDAGGLNAHETAVRSEGFPDYAVTPAGAREMYFPISLIEPFDARNQRAFAFDMYSEPVRKQAIDHAIETGQATLSGLVKLKQEDSDNAQPGFLIYLPVYRQGAVLDTPQARRAAIRGIVYSPFRTVDLMSNLMGKEKLPLAFRLFDAADMNPAALIYDSAAGQSESISRYSVTVPIAVSGRTWTAHFQSTSNFDQQVGSATPNLILAAGVVIDFLLFLILRSLAAQRKRMSASHAKSLFLANMSHEIRTPLNAIVGLNNLLKAHVKEEPAAQYVAQVEDASQYLLAMLEDVLSFSQIESGVIDLEAIEFDLHEQAAKTVRQFALRARQQGLEIELEVDAMTPLMVKGDPTRYTQVVGNLLSNAIKFSARGPIRVTVQADQVDEHNALIRTEVHDRGIGFDLNEFDRLTEPFEQADNTTTRRFGGTGLGLAISKRLSGLMGGQLYVLSSSSEGSVLGFTMSVKPVYVNAVPIEPLTPAPSLVGKKILVVEDNLLNQHVIKSLLAGMKVQVTLAENGAQAVNAVQLDPDLDLVLMDIHMPVMNGIDATKAIRELTGPSARIPIVALTACALQEDEIACREAGVDEFLTKPVNVPVLHAVLSRFLLPPG</sequence>
<evidence type="ECO:0000256" key="5">
    <source>
        <dbReference type="ARBA" id="ARBA00022692"/>
    </source>
</evidence>
<dbReference type="SMART" id="SM00388">
    <property type="entry name" value="HisKA"/>
    <property type="match status" value="1"/>
</dbReference>
<comment type="catalytic activity">
    <reaction evidence="1">
        <text>ATP + protein L-histidine = ADP + protein N-phospho-L-histidine.</text>
        <dbReference type="EC" id="2.7.13.3"/>
    </reaction>
</comment>
<dbReference type="EC" id="2.7.13.3" evidence="3"/>
<evidence type="ECO:0000256" key="3">
    <source>
        <dbReference type="ARBA" id="ARBA00012438"/>
    </source>
</evidence>
<dbReference type="InterPro" id="IPR003594">
    <property type="entry name" value="HATPase_dom"/>
</dbReference>
<evidence type="ECO:0000256" key="13">
    <source>
        <dbReference type="PROSITE-ProRule" id="PRU00169"/>
    </source>
</evidence>
<organism evidence="18 19">
    <name type="scientific">Limnobacter thiooxidans</name>
    <dbReference type="NCBI Taxonomy" id="131080"/>
    <lineage>
        <taxon>Bacteria</taxon>
        <taxon>Pseudomonadati</taxon>
        <taxon>Pseudomonadota</taxon>
        <taxon>Betaproteobacteria</taxon>
        <taxon>Burkholderiales</taxon>
        <taxon>Burkholderiaceae</taxon>
        <taxon>Limnobacter</taxon>
    </lineage>
</organism>
<dbReference type="Pfam" id="PF03924">
    <property type="entry name" value="CHASE"/>
    <property type="match status" value="1"/>
</dbReference>
<evidence type="ECO:0000259" key="16">
    <source>
        <dbReference type="PROSITE" id="PS50110"/>
    </source>
</evidence>
<evidence type="ECO:0000256" key="14">
    <source>
        <dbReference type="SAM" id="Phobius"/>
    </source>
</evidence>
<dbReference type="InterPro" id="IPR042240">
    <property type="entry name" value="CHASE_sf"/>
</dbReference>
<dbReference type="SUPFAM" id="SSF52172">
    <property type="entry name" value="CheY-like"/>
    <property type="match status" value="1"/>
</dbReference>
<feature type="modified residue" description="4-aspartylphosphate" evidence="13">
    <location>
        <position position="658"/>
    </location>
</feature>
<comment type="subcellular location">
    <subcellularLocation>
        <location evidence="2">Membrane</location>
    </subcellularLocation>
</comment>
<dbReference type="GO" id="GO:0000155">
    <property type="term" value="F:phosphorelay sensor kinase activity"/>
    <property type="evidence" value="ECO:0007669"/>
    <property type="project" value="InterPro"/>
</dbReference>
<dbReference type="KEGG" id="lto:RGQ30_00470"/>
<dbReference type="Gene3D" id="3.40.50.2300">
    <property type="match status" value="1"/>
</dbReference>
<evidence type="ECO:0000259" key="17">
    <source>
        <dbReference type="PROSITE" id="PS50839"/>
    </source>
</evidence>
<evidence type="ECO:0000256" key="10">
    <source>
        <dbReference type="ARBA" id="ARBA00023136"/>
    </source>
</evidence>
<name>A0AA86JD19_9BURK</name>
<dbReference type="InterPro" id="IPR036890">
    <property type="entry name" value="HATPase_C_sf"/>
</dbReference>
<keyword evidence="7 14" id="KW-1133">Transmembrane helix</keyword>
<keyword evidence="4 13" id="KW-0597">Phosphoprotein</keyword>
<dbReference type="Gene3D" id="1.10.287.130">
    <property type="match status" value="1"/>
</dbReference>
<evidence type="ECO:0000256" key="7">
    <source>
        <dbReference type="ARBA" id="ARBA00022989"/>
    </source>
</evidence>
<dbReference type="CDD" id="cd16922">
    <property type="entry name" value="HATPase_EvgS-ArcB-TorS-like"/>
    <property type="match status" value="1"/>
</dbReference>
<dbReference type="InterPro" id="IPR005467">
    <property type="entry name" value="His_kinase_dom"/>
</dbReference>
<dbReference type="Pfam" id="PF02518">
    <property type="entry name" value="HATPase_c"/>
    <property type="match status" value="1"/>
</dbReference>
<dbReference type="PROSITE" id="PS50839">
    <property type="entry name" value="CHASE"/>
    <property type="match status" value="1"/>
</dbReference>
<keyword evidence="19" id="KW-1185">Reference proteome</keyword>
<dbReference type="InterPro" id="IPR011006">
    <property type="entry name" value="CheY-like_superfamily"/>
</dbReference>
<keyword evidence="10 14" id="KW-0472">Membrane</keyword>
<evidence type="ECO:0000256" key="11">
    <source>
        <dbReference type="ARBA" id="ARBA00058004"/>
    </source>
</evidence>
<dbReference type="PRINTS" id="PR00344">
    <property type="entry name" value="BCTRLSENSOR"/>
</dbReference>
<dbReference type="CDD" id="cd00082">
    <property type="entry name" value="HisKA"/>
    <property type="match status" value="1"/>
</dbReference>
<feature type="domain" description="Histidine kinase" evidence="15">
    <location>
        <begin position="366"/>
        <end position="587"/>
    </location>
</feature>
<dbReference type="InterPro" id="IPR004358">
    <property type="entry name" value="Sig_transdc_His_kin-like_C"/>
</dbReference>
<dbReference type="AlphaFoldDB" id="A0AA86JD19"/>